<sequence length="131" mass="14872">MVPIGTSSFCFFSFPKRMRTRENSNPTQSLKRDTRNTFQNSSDARSPSQRASSPFSMKDVTASWKHPRISSMPIVAVPTTLATINFPIRAFLPFLIPGPRSPPLHFLPEAAHHNSTGKRERSRSHRIHRDD</sequence>
<dbReference type="EMBL" id="CAEQ01002408">
    <property type="protein sequence ID" value="CCD16700.1"/>
    <property type="molecule type" value="Genomic_DNA"/>
</dbReference>
<feature type="region of interest" description="Disordered" evidence="1">
    <location>
        <begin position="20"/>
        <end position="62"/>
    </location>
</feature>
<reference evidence="3" key="1">
    <citation type="submission" date="2011-07" db="EMBL/GenBank/DDBJ databases">
        <title>Divergent evolution of antigenic variation in African trypanosomes.</title>
        <authorList>
            <person name="Jackson A.P."/>
            <person name="Berry A."/>
            <person name="Allison H.C."/>
            <person name="Burton P."/>
            <person name="Anderson J."/>
            <person name="Aslett M."/>
            <person name="Brown R."/>
            <person name="Corton N."/>
            <person name="Harris D."/>
            <person name="Hauser H."/>
            <person name="Gamble J."/>
            <person name="Gilderthorp R."/>
            <person name="McQuillan J."/>
            <person name="Quail M.A."/>
            <person name="Sanders M."/>
            <person name="Van Tonder A."/>
            <person name="Ginger M.L."/>
            <person name="Donelson J.E."/>
            <person name="Field M.C."/>
            <person name="Barry J.D."/>
            <person name="Berriman M."/>
            <person name="Hertz-Fowler C."/>
        </authorList>
    </citation>
    <scope>NUCLEOTIDE SEQUENCE [LARGE SCALE GENOMIC DNA]</scope>
    <source>
        <strain evidence="3">IL3000</strain>
    </source>
</reference>
<protein>
    <submittedName>
        <fullName evidence="2">Uncharacterized protein</fullName>
    </submittedName>
</protein>
<reference evidence="2 3" key="2">
    <citation type="journal article" date="2012" name="Proc. Natl. Acad. Sci. U.S.A.">
        <title>Antigenic diversity is generated by distinct evolutionary mechanisms in African trypanosome species.</title>
        <authorList>
            <person name="Jackson A.P."/>
            <person name="Berry A."/>
            <person name="Aslett M."/>
            <person name="Allison H.C."/>
            <person name="Burton P."/>
            <person name="Vavrova-Anderson J."/>
            <person name="Brown R."/>
            <person name="Browne H."/>
            <person name="Corton N."/>
            <person name="Hauser H."/>
            <person name="Gamble J."/>
            <person name="Gilderthorp R."/>
            <person name="Marcello L."/>
            <person name="McQuillan J."/>
            <person name="Otto T.D."/>
            <person name="Quail M.A."/>
            <person name="Sanders M.J."/>
            <person name="van Tonder A."/>
            <person name="Ginger M.L."/>
            <person name="Field M.C."/>
            <person name="Barry J.D."/>
            <person name="Hertz-Fowler C."/>
            <person name="Berriman M."/>
        </authorList>
    </citation>
    <scope>NUCLEOTIDE SEQUENCE [LARGE SCALE GENOMIC DNA]</scope>
    <source>
        <strain evidence="2 3">IL3000</strain>
    </source>
</reference>
<evidence type="ECO:0000256" key="1">
    <source>
        <dbReference type="SAM" id="MobiDB-lite"/>
    </source>
</evidence>
<dbReference type="AlphaFoldDB" id="F9WHB0"/>
<feature type="compositionally biased region" description="Polar residues" evidence="1">
    <location>
        <begin position="36"/>
        <end position="55"/>
    </location>
</feature>
<feature type="compositionally biased region" description="Basic residues" evidence="1">
    <location>
        <begin position="120"/>
        <end position="131"/>
    </location>
</feature>
<feature type="region of interest" description="Disordered" evidence="1">
    <location>
        <begin position="103"/>
        <end position="131"/>
    </location>
</feature>
<evidence type="ECO:0000313" key="2">
    <source>
        <dbReference type="EMBL" id="CCD16700.1"/>
    </source>
</evidence>
<gene>
    <name evidence="2" type="ORF">TCIL3000_0_16060</name>
</gene>
<organism evidence="2 3">
    <name type="scientific">Trypanosoma congolense (strain IL3000)</name>
    <dbReference type="NCBI Taxonomy" id="1068625"/>
    <lineage>
        <taxon>Eukaryota</taxon>
        <taxon>Discoba</taxon>
        <taxon>Euglenozoa</taxon>
        <taxon>Kinetoplastea</taxon>
        <taxon>Metakinetoplastina</taxon>
        <taxon>Trypanosomatida</taxon>
        <taxon>Trypanosomatidae</taxon>
        <taxon>Trypanosoma</taxon>
        <taxon>Nannomonas</taxon>
    </lineage>
</organism>
<evidence type="ECO:0000313" key="3">
    <source>
        <dbReference type="Proteomes" id="UP000000702"/>
    </source>
</evidence>
<comment type="caution">
    <text evidence="2">The sequence shown here is derived from an EMBL/GenBank/DDBJ whole genome shotgun (WGS) entry which is preliminary data.</text>
</comment>
<accession>F9WHB0</accession>
<dbReference type="Proteomes" id="UP000000702">
    <property type="component" value="Unassembled WGS sequence"/>
</dbReference>
<keyword evidence="3" id="KW-1185">Reference proteome</keyword>
<name>F9WHB0_TRYCI</name>
<proteinExistence type="predicted"/>